<sequence length="61" mass="6439">MRFFSIIATTLLAMTPAVTAQGQNPQGCLDKCYVNSDVKCPATHSAVGRIGPGCFKCCESV</sequence>
<evidence type="ECO:0000313" key="2">
    <source>
        <dbReference type="EMBL" id="OJJ08899.1"/>
    </source>
</evidence>
<feature type="chain" id="PRO_5013177187" evidence="1">
    <location>
        <begin position="21"/>
        <end position="61"/>
    </location>
</feature>
<organism evidence="2 3">
    <name type="scientific">Aspergillus versicolor CBS 583.65</name>
    <dbReference type="NCBI Taxonomy" id="1036611"/>
    <lineage>
        <taxon>Eukaryota</taxon>
        <taxon>Fungi</taxon>
        <taxon>Dikarya</taxon>
        <taxon>Ascomycota</taxon>
        <taxon>Pezizomycotina</taxon>
        <taxon>Eurotiomycetes</taxon>
        <taxon>Eurotiomycetidae</taxon>
        <taxon>Eurotiales</taxon>
        <taxon>Aspergillaceae</taxon>
        <taxon>Aspergillus</taxon>
        <taxon>Aspergillus subgen. Nidulantes</taxon>
    </lineage>
</organism>
<gene>
    <name evidence="2" type="ORF">ASPVEDRAFT_90106</name>
</gene>
<reference evidence="3" key="1">
    <citation type="journal article" date="2017" name="Genome Biol.">
        <title>Comparative genomics reveals high biological diversity and specific adaptations in the industrially and medically important fungal genus Aspergillus.</title>
        <authorList>
            <person name="de Vries R.P."/>
            <person name="Riley R."/>
            <person name="Wiebenga A."/>
            <person name="Aguilar-Osorio G."/>
            <person name="Amillis S."/>
            <person name="Uchima C.A."/>
            <person name="Anderluh G."/>
            <person name="Asadollahi M."/>
            <person name="Askin M."/>
            <person name="Barry K."/>
            <person name="Battaglia E."/>
            <person name="Bayram O."/>
            <person name="Benocci T."/>
            <person name="Braus-Stromeyer S.A."/>
            <person name="Caldana C."/>
            <person name="Canovas D."/>
            <person name="Cerqueira G.C."/>
            <person name="Chen F."/>
            <person name="Chen W."/>
            <person name="Choi C."/>
            <person name="Clum A."/>
            <person name="Dos Santos R.A."/>
            <person name="Damasio A.R."/>
            <person name="Diallinas G."/>
            <person name="Emri T."/>
            <person name="Fekete E."/>
            <person name="Flipphi M."/>
            <person name="Freyberg S."/>
            <person name="Gallo A."/>
            <person name="Gournas C."/>
            <person name="Habgood R."/>
            <person name="Hainaut M."/>
            <person name="Harispe M.L."/>
            <person name="Henrissat B."/>
            <person name="Hilden K.S."/>
            <person name="Hope R."/>
            <person name="Hossain A."/>
            <person name="Karabika E."/>
            <person name="Karaffa L."/>
            <person name="Karanyi Z."/>
            <person name="Krasevec N."/>
            <person name="Kuo A."/>
            <person name="Kusch H."/>
            <person name="LaButti K."/>
            <person name="Lagendijk E.L."/>
            <person name="Lapidus A."/>
            <person name="Levasseur A."/>
            <person name="Lindquist E."/>
            <person name="Lipzen A."/>
            <person name="Logrieco A.F."/>
            <person name="MacCabe A."/>
            <person name="Maekelae M.R."/>
            <person name="Malavazi I."/>
            <person name="Melin P."/>
            <person name="Meyer V."/>
            <person name="Mielnichuk N."/>
            <person name="Miskei M."/>
            <person name="Molnar A.P."/>
            <person name="Mule G."/>
            <person name="Ngan C.Y."/>
            <person name="Orejas M."/>
            <person name="Orosz E."/>
            <person name="Ouedraogo J.P."/>
            <person name="Overkamp K.M."/>
            <person name="Park H.-S."/>
            <person name="Perrone G."/>
            <person name="Piumi F."/>
            <person name="Punt P.J."/>
            <person name="Ram A.F."/>
            <person name="Ramon A."/>
            <person name="Rauscher S."/>
            <person name="Record E."/>
            <person name="Riano-Pachon D.M."/>
            <person name="Robert V."/>
            <person name="Roehrig J."/>
            <person name="Ruller R."/>
            <person name="Salamov A."/>
            <person name="Salih N.S."/>
            <person name="Samson R.A."/>
            <person name="Sandor E."/>
            <person name="Sanguinetti M."/>
            <person name="Schuetze T."/>
            <person name="Sepcic K."/>
            <person name="Shelest E."/>
            <person name="Sherlock G."/>
            <person name="Sophianopoulou V."/>
            <person name="Squina F.M."/>
            <person name="Sun H."/>
            <person name="Susca A."/>
            <person name="Todd R.B."/>
            <person name="Tsang A."/>
            <person name="Unkles S.E."/>
            <person name="van de Wiele N."/>
            <person name="van Rossen-Uffink D."/>
            <person name="Oliveira J.V."/>
            <person name="Vesth T.C."/>
            <person name="Visser J."/>
            <person name="Yu J.-H."/>
            <person name="Zhou M."/>
            <person name="Andersen M.R."/>
            <person name="Archer D.B."/>
            <person name="Baker S.E."/>
            <person name="Benoit I."/>
            <person name="Brakhage A.A."/>
            <person name="Braus G.H."/>
            <person name="Fischer R."/>
            <person name="Frisvad J.C."/>
            <person name="Goldman G.H."/>
            <person name="Houbraken J."/>
            <person name="Oakley B."/>
            <person name="Pocsi I."/>
            <person name="Scazzocchio C."/>
            <person name="Seiboth B."/>
            <person name="vanKuyk P.A."/>
            <person name="Wortman J."/>
            <person name="Dyer P.S."/>
            <person name="Grigoriev I.V."/>
        </authorList>
    </citation>
    <scope>NUCLEOTIDE SEQUENCE [LARGE SCALE GENOMIC DNA]</scope>
    <source>
        <strain evidence="3">CBS 583.65</strain>
    </source>
</reference>
<dbReference type="VEuPathDB" id="FungiDB:ASPVEDRAFT_90106"/>
<protein>
    <submittedName>
        <fullName evidence="2">Uncharacterized protein</fullName>
    </submittedName>
</protein>
<feature type="signal peptide" evidence="1">
    <location>
        <begin position="1"/>
        <end position="20"/>
    </location>
</feature>
<dbReference type="Proteomes" id="UP000184073">
    <property type="component" value="Unassembled WGS sequence"/>
</dbReference>
<evidence type="ECO:0000313" key="3">
    <source>
        <dbReference type="Proteomes" id="UP000184073"/>
    </source>
</evidence>
<dbReference type="GeneID" id="63734244"/>
<dbReference type="AlphaFoldDB" id="A0A1L9Q590"/>
<dbReference type="EMBL" id="KV878141">
    <property type="protein sequence ID" value="OJJ08899.1"/>
    <property type="molecule type" value="Genomic_DNA"/>
</dbReference>
<accession>A0A1L9Q590</accession>
<evidence type="ECO:0000256" key="1">
    <source>
        <dbReference type="SAM" id="SignalP"/>
    </source>
</evidence>
<keyword evidence="1" id="KW-0732">Signal</keyword>
<keyword evidence="3" id="KW-1185">Reference proteome</keyword>
<dbReference type="RefSeq" id="XP_040674661.1">
    <property type="nucleotide sequence ID" value="XM_040818733.1"/>
</dbReference>
<dbReference type="OrthoDB" id="4475619at2759"/>
<proteinExistence type="predicted"/>
<name>A0A1L9Q590_ASPVE</name>